<dbReference type="InterPro" id="IPR018244">
    <property type="entry name" value="Allrgn_V5/Tpx1_CS"/>
</dbReference>
<dbReference type="GeneID" id="101965393"/>
<dbReference type="Pfam" id="PF08562">
    <property type="entry name" value="Crisp"/>
    <property type="match status" value="1"/>
</dbReference>
<dbReference type="InterPro" id="IPR003582">
    <property type="entry name" value="ShKT_dom"/>
</dbReference>
<name>A0A287CTC2_ICTTR</name>
<proteinExistence type="inferred from homology"/>
<dbReference type="InterPro" id="IPR014044">
    <property type="entry name" value="CAP_dom"/>
</dbReference>
<dbReference type="Ensembl" id="ENSSTOT00000037571.1">
    <property type="protein sequence ID" value="ENSSTOP00000024527.1"/>
    <property type="gene ID" value="ENSSTOG00000033453.1"/>
</dbReference>
<dbReference type="Gene3D" id="3.40.33.10">
    <property type="entry name" value="CAP"/>
    <property type="match status" value="1"/>
</dbReference>
<feature type="signal peptide" evidence="4">
    <location>
        <begin position="1"/>
        <end position="22"/>
    </location>
</feature>
<dbReference type="Pfam" id="PF00188">
    <property type="entry name" value="CAP"/>
    <property type="match status" value="1"/>
</dbReference>
<dbReference type="CDD" id="cd05383">
    <property type="entry name" value="CAP_CRISP"/>
    <property type="match status" value="1"/>
</dbReference>
<dbReference type="Gene3D" id="1.10.10.740">
    <property type="entry name" value="Crisp domain"/>
    <property type="match status" value="1"/>
</dbReference>
<dbReference type="AlphaFoldDB" id="A0A287CTC2"/>
<evidence type="ECO:0000256" key="1">
    <source>
        <dbReference type="ARBA" id="ARBA00009923"/>
    </source>
</evidence>
<dbReference type="OrthoDB" id="737510at2759"/>
<dbReference type="PROSITE" id="PS01009">
    <property type="entry name" value="CRISP_1"/>
    <property type="match status" value="1"/>
</dbReference>
<dbReference type="GO" id="GO:0005576">
    <property type="term" value="C:extracellular region"/>
    <property type="evidence" value="ECO:0007669"/>
    <property type="project" value="Ensembl"/>
</dbReference>
<sequence length="244" mass="27093">MASYPVLLFLATVLHSFFPAYGNENQDLNALSTTQKEVQSEIVNKHNELRKSVSPTASNMLKMKWSNEAAANAQKWANQCIYSHSAPDARKTNISCGENLFMSDYLPSWSEAIQAWYDEHHDFIYNVGGKTPSAVVGHYTQVVWYSSFHVGCGIALCTNQNLKYFLVCQYCPAGNYLSRINTPYDKGAPCGSCPGHCEDGLCTNGCDHEDGYGNCKYLKNALTCENPITKKGCNATCNCENKIY</sequence>
<keyword evidence="4" id="KW-0732">Signal</keyword>
<dbReference type="InterPro" id="IPR035940">
    <property type="entry name" value="CAP_sf"/>
</dbReference>
<protein>
    <submittedName>
        <fullName evidence="6">Cysteine rich secretory protein 3</fullName>
    </submittedName>
</protein>
<organism evidence="6 7">
    <name type="scientific">Ictidomys tridecemlineatus</name>
    <name type="common">Thirteen-lined ground squirrel</name>
    <name type="synonym">Spermophilus tridecemlineatus</name>
    <dbReference type="NCBI Taxonomy" id="43179"/>
    <lineage>
        <taxon>Eukaryota</taxon>
        <taxon>Metazoa</taxon>
        <taxon>Chordata</taxon>
        <taxon>Craniata</taxon>
        <taxon>Vertebrata</taxon>
        <taxon>Euteleostomi</taxon>
        <taxon>Mammalia</taxon>
        <taxon>Eutheria</taxon>
        <taxon>Euarchontoglires</taxon>
        <taxon>Glires</taxon>
        <taxon>Rodentia</taxon>
        <taxon>Sciuromorpha</taxon>
        <taxon>Sciuridae</taxon>
        <taxon>Xerinae</taxon>
        <taxon>Marmotini</taxon>
        <taxon>Ictidomys</taxon>
    </lineage>
</organism>
<evidence type="ECO:0000256" key="2">
    <source>
        <dbReference type="ARBA" id="ARBA00023157"/>
    </source>
</evidence>
<dbReference type="SUPFAM" id="SSF57546">
    <property type="entry name" value="Crisp domain-like"/>
    <property type="match status" value="1"/>
</dbReference>
<dbReference type="PANTHER" id="PTHR10334">
    <property type="entry name" value="CYSTEINE-RICH SECRETORY PROTEIN-RELATED"/>
    <property type="match status" value="1"/>
</dbReference>
<dbReference type="InterPro" id="IPR013871">
    <property type="entry name" value="Cysteine_rich_secretory"/>
</dbReference>
<dbReference type="InParanoid" id="A0A287CTC2"/>
<feature type="chain" id="PRO_5011619835" evidence="4">
    <location>
        <begin position="23"/>
        <end position="244"/>
    </location>
</feature>
<accession>A0A287CTC2</accession>
<evidence type="ECO:0000313" key="6">
    <source>
        <dbReference type="Ensembl" id="ENSSTOP00000024527.1"/>
    </source>
</evidence>
<feature type="disulfide bond" evidence="3">
    <location>
        <begin position="224"/>
        <end position="237"/>
    </location>
</feature>
<feature type="disulfide bond" evidence="3">
    <location>
        <begin position="215"/>
        <end position="233"/>
    </location>
</feature>
<dbReference type="FunFam" id="1.10.10.740:FF:000001">
    <property type="entry name" value="Cysteine-rich secretory protein 2"/>
    <property type="match status" value="1"/>
</dbReference>
<dbReference type="GO" id="GO:0042581">
    <property type="term" value="C:specific granule"/>
    <property type="evidence" value="ECO:0007669"/>
    <property type="project" value="Ensembl"/>
</dbReference>
<dbReference type="SUPFAM" id="SSF55797">
    <property type="entry name" value="PR-1-like"/>
    <property type="match status" value="1"/>
</dbReference>
<dbReference type="GeneTree" id="ENSGT00940000162013"/>
<dbReference type="EMBL" id="AGTP01010685">
    <property type="status" value="NOT_ANNOTATED_CDS"/>
    <property type="molecule type" value="Genomic_DNA"/>
</dbReference>
<dbReference type="InterPro" id="IPR034117">
    <property type="entry name" value="SCP_CRISP"/>
</dbReference>
<reference evidence="7" key="1">
    <citation type="submission" date="2011-11" db="EMBL/GenBank/DDBJ databases">
        <title>The Draft Genome of Spermophilus tridecemlineatus.</title>
        <authorList>
            <consortium name="The Broad Institute Genome Assembly &amp; Analysis Group"/>
            <consortium name="Computational R&amp;D Group"/>
            <consortium name="and Sequencing Platform"/>
            <person name="Di Palma F."/>
            <person name="Alfoldi J."/>
            <person name="Johnson J."/>
            <person name="Berlin A."/>
            <person name="Gnerre S."/>
            <person name="Jaffe D."/>
            <person name="MacCallum I."/>
            <person name="Young S."/>
            <person name="Walker B.J."/>
            <person name="Lindblad-Toh K."/>
        </authorList>
    </citation>
    <scope>NUCLEOTIDE SEQUENCE [LARGE SCALE GENOMIC DNA]</scope>
</reference>
<comment type="similarity">
    <text evidence="1">Belongs to the CRISP family.</text>
</comment>
<dbReference type="InterPro" id="IPR001283">
    <property type="entry name" value="CRISP-related"/>
</dbReference>
<dbReference type="InterPro" id="IPR042076">
    <property type="entry name" value="Crisp-like_dom"/>
</dbReference>
<evidence type="ECO:0000256" key="3">
    <source>
        <dbReference type="PROSITE-ProRule" id="PRU01005"/>
    </source>
</evidence>
<dbReference type="PRINTS" id="PR00837">
    <property type="entry name" value="V5TPXLIKE"/>
</dbReference>
<evidence type="ECO:0000259" key="5">
    <source>
        <dbReference type="PROSITE" id="PS51670"/>
    </source>
</evidence>
<evidence type="ECO:0000313" key="7">
    <source>
        <dbReference type="Proteomes" id="UP000005215"/>
    </source>
</evidence>
<dbReference type="PROSITE" id="PS01010">
    <property type="entry name" value="CRISP_2"/>
    <property type="match status" value="1"/>
</dbReference>
<gene>
    <name evidence="6" type="primary">CRISP3</name>
</gene>
<comment type="caution">
    <text evidence="3">Lacks conserved residue(s) required for the propagation of feature annotation.</text>
</comment>
<evidence type="ECO:0000256" key="4">
    <source>
        <dbReference type="SAM" id="SignalP"/>
    </source>
</evidence>
<dbReference type="STRING" id="43179.ENSSTOP00000024527"/>
<keyword evidence="2 3" id="KW-1015">Disulfide bond</keyword>
<keyword evidence="7" id="KW-1185">Reference proteome</keyword>
<reference evidence="6" key="2">
    <citation type="submission" date="2025-08" db="UniProtKB">
        <authorList>
            <consortium name="Ensembl"/>
        </authorList>
    </citation>
    <scope>IDENTIFICATION</scope>
</reference>
<dbReference type="Proteomes" id="UP000005215">
    <property type="component" value="Unassembled WGS sequence"/>
</dbReference>
<dbReference type="FunFam" id="3.40.33.10:FF:000005">
    <property type="entry name" value="Cysteine-rich secretory protein 2"/>
    <property type="match status" value="1"/>
</dbReference>
<dbReference type="EMBL" id="AGTP01010686">
    <property type="status" value="NOT_ANNOTATED_CDS"/>
    <property type="molecule type" value="Genomic_DNA"/>
</dbReference>
<dbReference type="PROSITE" id="PS51670">
    <property type="entry name" value="SHKT"/>
    <property type="match status" value="1"/>
</dbReference>
<feature type="domain" description="ShKT" evidence="5">
    <location>
        <begin position="206"/>
        <end position="239"/>
    </location>
</feature>
<dbReference type="SMART" id="SM00198">
    <property type="entry name" value="SCP"/>
    <property type="match status" value="1"/>
</dbReference>
<dbReference type="KEGG" id="iti:101965393"/>
<reference evidence="6" key="3">
    <citation type="submission" date="2025-09" db="UniProtKB">
        <authorList>
            <consortium name="Ensembl"/>
        </authorList>
    </citation>
    <scope>IDENTIFICATION</scope>
</reference>
<dbReference type="FunCoup" id="A0A287CTC2">
    <property type="interactions" value="44"/>
</dbReference>